<sequence>MDILSSLNPKQKEAVTALNGPVLVIAGPGSGKTRALTHRIAYLISQNIPARSILAVTFTNKAAEEMKDRVKKLLDENSLSYQSPTVGTFHSVCLQVLRREMDKSSLGYKRNFVIHDRADQLALIKQVLKDLEINPDQFKPNAVIEAISRAKDELIDSQSYQEQARDYFPQTIAKIYRAYQEALQASNALDFDDLIMLTNKLFQTHPAVLEKYQNQWQYILVDEAHDTNISQYNLTKLLSQKNKNLWFIADTDQSIYSWRGADFRNVLNFEKDFPATKVIILDQNYRSTQNILLASHHIITKNNQRKEKNLWTENKTGEMIKIVEAENEAEEGNFIIEEIGNLVRQGHTLNDFAVLYRTNAQSRAIEESFLKANFPYKLIGTVRFYERKEIKDILAYLKYIANSSDLVSLKRIINLPARRLARFAQDIRELTKLENLPPYRRTGPVPLNNFYQMIDDLRKISQKENLTKLIRAVIEKIDYEKYIKGESASSADEEGERRWENVQELFTVAQKYDHEEPGRGLEKFLEEITLLSDGDEVETGKNLVNLMTLHCAKGLEFPVVFIVGCEEGIFPHSKSFLDPSRMEEERRLCYVGVTRAKEKIYLSFAKQRRLWGQVMVSPPSRFLADIPENIVEFEEYF</sequence>
<dbReference type="InterPro" id="IPR014017">
    <property type="entry name" value="DNA_helicase_UvrD-like_C"/>
</dbReference>
<evidence type="ECO:0000256" key="7">
    <source>
        <dbReference type="ARBA" id="ARBA00023235"/>
    </source>
</evidence>
<dbReference type="InterPro" id="IPR027417">
    <property type="entry name" value="P-loop_NTPase"/>
</dbReference>
<dbReference type="FunFam" id="1.10.10.160:FF:000001">
    <property type="entry name" value="ATP-dependent DNA helicase"/>
    <property type="match status" value="1"/>
</dbReference>
<dbReference type="Pfam" id="PF13361">
    <property type="entry name" value="UvrD_C"/>
    <property type="match status" value="1"/>
</dbReference>
<evidence type="ECO:0000256" key="2">
    <source>
        <dbReference type="ARBA" id="ARBA00022741"/>
    </source>
</evidence>
<dbReference type="Gene3D" id="3.40.50.300">
    <property type="entry name" value="P-loop containing nucleotide triphosphate hydrolases"/>
    <property type="match status" value="2"/>
</dbReference>
<gene>
    <name evidence="14" type="ORF">CO003_01405</name>
</gene>
<dbReference type="EC" id="5.6.2.4" evidence="9"/>
<dbReference type="GO" id="GO:0033202">
    <property type="term" value="C:DNA helicase complex"/>
    <property type="evidence" value="ECO:0007669"/>
    <property type="project" value="TreeGrafter"/>
</dbReference>
<dbReference type="CDD" id="cd18807">
    <property type="entry name" value="SF1_C_UvrD"/>
    <property type="match status" value="1"/>
</dbReference>
<keyword evidence="6" id="KW-0238">DNA-binding</keyword>
<organism evidence="14 15">
    <name type="scientific">Candidatus Portnoybacteria bacterium CG_4_8_14_3_um_filter_44_15</name>
    <dbReference type="NCBI Taxonomy" id="1974803"/>
    <lineage>
        <taxon>Bacteria</taxon>
        <taxon>Candidatus Portnoyibacteriota</taxon>
    </lineage>
</organism>
<dbReference type="Proteomes" id="UP000231673">
    <property type="component" value="Unassembled WGS sequence"/>
</dbReference>
<dbReference type="PROSITE" id="PS51198">
    <property type="entry name" value="UVRD_HELICASE_ATP_BIND"/>
    <property type="match status" value="1"/>
</dbReference>
<dbReference type="GO" id="GO:0000725">
    <property type="term" value="P:recombinational repair"/>
    <property type="evidence" value="ECO:0007669"/>
    <property type="project" value="TreeGrafter"/>
</dbReference>
<keyword evidence="3 11" id="KW-0378">Hydrolase</keyword>
<evidence type="ECO:0000256" key="8">
    <source>
        <dbReference type="ARBA" id="ARBA00034617"/>
    </source>
</evidence>
<dbReference type="InterPro" id="IPR014016">
    <property type="entry name" value="UvrD-like_ATP-bd"/>
</dbReference>
<dbReference type="SUPFAM" id="SSF52540">
    <property type="entry name" value="P-loop containing nucleoside triphosphate hydrolases"/>
    <property type="match status" value="1"/>
</dbReference>
<evidence type="ECO:0000256" key="11">
    <source>
        <dbReference type="PROSITE-ProRule" id="PRU00560"/>
    </source>
</evidence>
<comment type="similarity">
    <text evidence="1">Belongs to the helicase family. UvrD subfamily.</text>
</comment>
<dbReference type="AlphaFoldDB" id="A0A2M7IDV0"/>
<evidence type="ECO:0000259" key="12">
    <source>
        <dbReference type="PROSITE" id="PS51198"/>
    </source>
</evidence>
<dbReference type="PROSITE" id="PS51217">
    <property type="entry name" value="UVRD_HELICASE_CTER"/>
    <property type="match status" value="1"/>
</dbReference>
<proteinExistence type="inferred from homology"/>
<dbReference type="Pfam" id="PF00580">
    <property type="entry name" value="UvrD-helicase"/>
    <property type="match status" value="1"/>
</dbReference>
<reference evidence="15" key="1">
    <citation type="submission" date="2017-09" db="EMBL/GenBank/DDBJ databases">
        <title>Depth-based differentiation of microbial function through sediment-hosted aquifers and enrichment of novel symbionts in the deep terrestrial subsurface.</title>
        <authorList>
            <person name="Probst A.J."/>
            <person name="Ladd B."/>
            <person name="Jarett J.K."/>
            <person name="Geller-Mcgrath D.E."/>
            <person name="Sieber C.M.K."/>
            <person name="Emerson J.B."/>
            <person name="Anantharaman K."/>
            <person name="Thomas B.C."/>
            <person name="Malmstrom R."/>
            <person name="Stieglmeier M."/>
            <person name="Klingl A."/>
            <person name="Woyke T."/>
            <person name="Ryan C.M."/>
            <person name="Banfield J.F."/>
        </authorList>
    </citation>
    <scope>NUCLEOTIDE SEQUENCE [LARGE SCALE GENOMIC DNA]</scope>
</reference>
<comment type="catalytic activity">
    <reaction evidence="8">
        <text>Couples ATP hydrolysis with the unwinding of duplex DNA by translocating in the 3'-5' direction.</text>
        <dbReference type="EC" id="5.6.2.4"/>
    </reaction>
</comment>
<dbReference type="PANTHER" id="PTHR11070:SF2">
    <property type="entry name" value="ATP-DEPENDENT DNA HELICASE SRS2"/>
    <property type="match status" value="1"/>
</dbReference>
<evidence type="ECO:0000313" key="15">
    <source>
        <dbReference type="Proteomes" id="UP000231673"/>
    </source>
</evidence>
<evidence type="ECO:0000256" key="9">
    <source>
        <dbReference type="ARBA" id="ARBA00034808"/>
    </source>
</evidence>
<keyword evidence="2 11" id="KW-0547">Nucleotide-binding</keyword>
<evidence type="ECO:0000256" key="1">
    <source>
        <dbReference type="ARBA" id="ARBA00009922"/>
    </source>
</evidence>
<dbReference type="GO" id="GO:0005829">
    <property type="term" value="C:cytosol"/>
    <property type="evidence" value="ECO:0007669"/>
    <property type="project" value="TreeGrafter"/>
</dbReference>
<evidence type="ECO:0000256" key="10">
    <source>
        <dbReference type="ARBA" id="ARBA00048988"/>
    </source>
</evidence>
<dbReference type="InterPro" id="IPR000212">
    <property type="entry name" value="DNA_helicase_UvrD/REP"/>
</dbReference>
<comment type="catalytic activity">
    <reaction evidence="10">
        <text>ATP + H2O = ADP + phosphate + H(+)</text>
        <dbReference type="Rhea" id="RHEA:13065"/>
        <dbReference type="ChEBI" id="CHEBI:15377"/>
        <dbReference type="ChEBI" id="CHEBI:15378"/>
        <dbReference type="ChEBI" id="CHEBI:30616"/>
        <dbReference type="ChEBI" id="CHEBI:43474"/>
        <dbReference type="ChEBI" id="CHEBI:456216"/>
        <dbReference type="EC" id="5.6.2.4"/>
    </reaction>
</comment>
<evidence type="ECO:0000256" key="5">
    <source>
        <dbReference type="ARBA" id="ARBA00022840"/>
    </source>
</evidence>
<keyword evidence="7" id="KW-0413">Isomerase</keyword>
<comment type="caution">
    <text evidence="14">The sequence shown here is derived from an EMBL/GenBank/DDBJ whole genome shotgun (WGS) entry which is preliminary data.</text>
</comment>
<dbReference type="Gene3D" id="1.10.486.10">
    <property type="entry name" value="PCRA, domain 4"/>
    <property type="match status" value="1"/>
</dbReference>
<evidence type="ECO:0000256" key="3">
    <source>
        <dbReference type="ARBA" id="ARBA00022801"/>
    </source>
</evidence>
<dbReference type="GO" id="GO:0009314">
    <property type="term" value="P:response to radiation"/>
    <property type="evidence" value="ECO:0007669"/>
    <property type="project" value="UniProtKB-ARBA"/>
</dbReference>
<keyword evidence="5 11" id="KW-0067">ATP-binding</keyword>
<dbReference type="CDD" id="cd17932">
    <property type="entry name" value="DEXQc_UvrD"/>
    <property type="match status" value="1"/>
</dbReference>
<dbReference type="EMBL" id="PFGW01000028">
    <property type="protein sequence ID" value="PIW74683.1"/>
    <property type="molecule type" value="Genomic_DNA"/>
</dbReference>
<dbReference type="InterPro" id="IPR013986">
    <property type="entry name" value="DExx_box_DNA_helicase_dom_sf"/>
</dbReference>
<keyword evidence="4 11" id="KW-0347">Helicase</keyword>
<dbReference type="Gene3D" id="1.10.10.160">
    <property type="match status" value="1"/>
</dbReference>
<accession>A0A2M7IDV0</accession>
<dbReference type="GO" id="GO:0043138">
    <property type="term" value="F:3'-5' DNA helicase activity"/>
    <property type="evidence" value="ECO:0007669"/>
    <property type="project" value="UniProtKB-EC"/>
</dbReference>
<protein>
    <recommendedName>
        <fullName evidence="9">DNA 3'-5' helicase</fullName>
        <ecNumber evidence="9">5.6.2.4</ecNumber>
    </recommendedName>
</protein>
<evidence type="ECO:0000313" key="14">
    <source>
        <dbReference type="EMBL" id="PIW74683.1"/>
    </source>
</evidence>
<evidence type="ECO:0000259" key="13">
    <source>
        <dbReference type="PROSITE" id="PS51217"/>
    </source>
</evidence>
<evidence type="ECO:0000256" key="6">
    <source>
        <dbReference type="ARBA" id="ARBA00023125"/>
    </source>
</evidence>
<feature type="binding site" evidence="11">
    <location>
        <begin position="26"/>
        <end position="33"/>
    </location>
    <ligand>
        <name>ATP</name>
        <dbReference type="ChEBI" id="CHEBI:30616"/>
    </ligand>
</feature>
<dbReference type="GO" id="GO:0003677">
    <property type="term" value="F:DNA binding"/>
    <property type="evidence" value="ECO:0007669"/>
    <property type="project" value="UniProtKB-KW"/>
</dbReference>
<feature type="domain" description="UvrD-like helicase ATP-binding" evidence="12">
    <location>
        <begin position="5"/>
        <end position="288"/>
    </location>
</feature>
<feature type="domain" description="UvrD-like helicase C-terminal" evidence="13">
    <location>
        <begin position="289"/>
        <end position="554"/>
    </location>
</feature>
<dbReference type="GO" id="GO:0005524">
    <property type="term" value="F:ATP binding"/>
    <property type="evidence" value="ECO:0007669"/>
    <property type="project" value="UniProtKB-UniRule"/>
</dbReference>
<evidence type="ECO:0000256" key="4">
    <source>
        <dbReference type="ARBA" id="ARBA00022806"/>
    </source>
</evidence>
<dbReference type="PANTHER" id="PTHR11070">
    <property type="entry name" value="UVRD / RECB / PCRA DNA HELICASE FAMILY MEMBER"/>
    <property type="match status" value="1"/>
</dbReference>
<name>A0A2M7IDV0_9BACT</name>
<dbReference type="GO" id="GO:0016887">
    <property type="term" value="F:ATP hydrolysis activity"/>
    <property type="evidence" value="ECO:0007669"/>
    <property type="project" value="RHEA"/>
</dbReference>